<dbReference type="Gene3D" id="3.40.630.30">
    <property type="match status" value="1"/>
</dbReference>
<keyword evidence="5" id="KW-1185">Reference proteome</keyword>
<keyword evidence="2" id="KW-0012">Acyltransferase</keyword>
<dbReference type="GO" id="GO:0016747">
    <property type="term" value="F:acyltransferase activity, transferring groups other than amino-acyl groups"/>
    <property type="evidence" value="ECO:0007669"/>
    <property type="project" value="InterPro"/>
</dbReference>
<dbReference type="Pfam" id="PF00583">
    <property type="entry name" value="Acetyltransf_1"/>
    <property type="match status" value="1"/>
</dbReference>
<evidence type="ECO:0000256" key="2">
    <source>
        <dbReference type="ARBA" id="ARBA00023315"/>
    </source>
</evidence>
<accession>A0A841H6P1</accession>
<evidence type="ECO:0000313" key="5">
    <source>
        <dbReference type="Proteomes" id="UP000582837"/>
    </source>
</evidence>
<proteinExistence type="predicted"/>
<gene>
    <name evidence="4" type="ORF">HNQ61_005319</name>
</gene>
<comment type="caution">
    <text evidence="4">The sequence shown here is derived from an EMBL/GenBank/DDBJ whole genome shotgun (WGS) entry which is preliminary data.</text>
</comment>
<dbReference type="PROSITE" id="PS51186">
    <property type="entry name" value="GNAT"/>
    <property type="match status" value="1"/>
</dbReference>
<dbReference type="EMBL" id="JACHIA010000027">
    <property type="protein sequence ID" value="MBB6073648.1"/>
    <property type="molecule type" value="Genomic_DNA"/>
</dbReference>
<dbReference type="PANTHER" id="PTHR43877">
    <property type="entry name" value="AMINOALKYLPHOSPHONATE N-ACETYLTRANSFERASE-RELATED-RELATED"/>
    <property type="match status" value="1"/>
</dbReference>
<dbReference type="AlphaFoldDB" id="A0A841H6P1"/>
<evidence type="ECO:0000313" key="4">
    <source>
        <dbReference type="EMBL" id="MBB6073648.1"/>
    </source>
</evidence>
<dbReference type="InterPro" id="IPR050832">
    <property type="entry name" value="Bact_Acetyltransf"/>
</dbReference>
<protein>
    <submittedName>
        <fullName evidence="4">GNAT superfamily N-acetyltransferase</fullName>
    </submittedName>
</protein>
<dbReference type="SUPFAM" id="SSF55729">
    <property type="entry name" value="Acyl-CoA N-acyltransferases (Nat)"/>
    <property type="match status" value="1"/>
</dbReference>
<name>A0A841H6P1_9BACT</name>
<evidence type="ECO:0000259" key="3">
    <source>
        <dbReference type="PROSITE" id="PS51186"/>
    </source>
</evidence>
<dbReference type="RefSeq" id="WP_170035237.1">
    <property type="nucleotide sequence ID" value="NZ_JABDTL010000001.1"/>
</dbReference>
<evidence type="ECO:0000256" key="1">
    <source>
        <dbReference type="ARBA" id="ARBA00022679"/>
    </source>
</evidence>
<sequence length="178" mass="19447">MNPPHLRAAQVADAAALAEFGARTFSDTFAADNDPQDMAAYLASAYTPERLAEELSDPWIVTLVAEHEGALVAYAQVGRGHAPECVTGDEPVELRRFYVEKEWHGSGLAAGMLGEAMRAAAYLGGRTFWLGVWEHNPRAMKFYTKHGFTDVGSHVFQLGSDAQTDRIMARALPPEVLQ</sequence>
<reference evidence="4 5" key="1">
    <citation type="submission" date="2020-08" db="EMBL/GenBank/DDBJ databases">
        <title>Genomic Encyclopedia of Type Strains, Phase IV (KMG-IV): sequencing the most valuable type-strain genomes for metagenomic binning, comparative biology and taxonomic classification.</title>
        <authorList>
            <person name="Goeker M."/>
        </authorList>
    </citation>
    <scope>NUCLEOTIDE SEQUENCE [LARGE SCALE GENOMIC DNA]</scope>
    <source>
        <strain evidence="4 5">DSM 29007</strain>
    </source>
</reference>
<dbReference type="CDD" id="cd04301">
    <property type="entry name" value="NAT_SF"/>
    <property type="match status" value="1"/>
</dbReference>
<dbReference type="Proteomes" id="UP000582837">
    <property type="component" value="Unassembled WGS sequence"/>
</dbReference>
<keyword evidence="1 4" id="KW-0808">Transferase</keyword>
<dbReference type="InterPro" id="IPR000182">
    <property type="entry name" value="GNAT_dom"/>
</dbReference>
<organism evidence="4 5">
    <name type="scientific">Longimicrobium terrae</name>
    <dbReference type="NCBI Taxonomy" id="1639882"/>
    <lineage>
        <taxon>Bacteria</taxon>
        <taxon>Pseudomonadati</taxon>
        <taxon>Gemmatimonadota</taxon>
        <taxon>Longimicrobiia</taxon>
        <taxon>Longimicrobiales</taxon>
        <taxon>Longimicrobiaceae</taxon>
        <taxon>Longimicrobium</taxon>
    </lineage>
</organism>
<feature type="domain" description="N-acetyltransferase" evidence="3">
    <location>
        <begin position="4"/>
        <end position="173"/>
    </location>
</feature>
<dbReference type="PANTHER" id="PTHR43877:SF1">
    <property type="entry name" value="ACETYLTRANSFERASE"/>
    <property type="match status" value="1"/>
</dbReference>
<dbReference type="InterPro" id="IPR016181">
    <property type="entry name" value="Acyl_CoA_acyltransferase"/>
</dbReference>